<feature type="chain" id="PRO_5038690809" description="Endonuclease/exonuclease/phosphatase domain-containing protein" evidence="2">
    <location>
        <begin position="38"/>
        <end position="485"/>
    </location>
</feature>
<comment type="caution">
    <text evidence="4">The sequence shown here is derived from an EMBL/GenBank/DDBJ whole genome shotgun (WGS) entry which is preliminary data.</text>
</comment>
<feature type="domain" description="Endonuclease/exonuclease/phosphatase" evidence="3">
    <location>
        <begin position="156"/>
        <end position="278"/>
    </location>
</feature>
<feature type="signal peptide" evidence="2">
    <location>
        <begin position="1"/>
        <end position="37"/>
    </location>
</feature>
<dbReference type="EMBL" id="DXGD01000038">
    <property type="protein sequence ID" value="HIW98705.1"/>
    <property type="molecule type" value="Genomic_DNA"/>
</dbReference>
<dbReference type="InterPro" id="IPR005135">
    <property type="entry name" value="Endo/exonuclease/phosphatase"/>
</dbReference>
<name>A0A9D1S0N9_9MICC</name>
<organism evidence="4 5">
    <name type="scientific">Candidatus Nesterenkonia stercoripullorum</name>
    <dbReference type="NCBI Taxonomy" id="2838701"/>
    <lineage>
        <taxon>Bacteria</taxon>
        <taxon>Bacillati</taxon>
        <taxon>Actinomycetota</taxon>
        <taxon>Actinomycetes</taxon>
        <taxon>Micrococcales</taxon>
        <taxon>Micrococcaceae</taxon>
        <taxon>Nesterenkonia</taxon>
    </lineage>
</organism>
<reference evidence="4" key="2">
    <citation type="submission" date="2021-04" db="EMBL/GenBank/DDBJ databases">
        <authorList>
            <person name="Gilroy R."/>
        </authorList>
    </citation>
    <scope>NUCLEOTIDE SEQUENCE</scope>
    <source>
        <strain evidence="4">ChiHejej3B27-3195</strain>
    </source>
</reference>
<gene>
    <name evidence="4" type="ORF">H9871_01030</name>
</gene>
<dbReference type="Pfam" id="PF03372">
    <property type="entry name" value="Exo_endo_phos"/>
    <property type="match status" value="1"/>
</dbReference>
<dbReference type="AlphaFoldDB" id="A0A9D1S0N9"/>
<evidence type="ECO:0000256" key="2">
    <source>
        <dbReference type="SAM" id="SignalP"/>
    </source>
</evidence>
<evidence type="ECO:0000313" key="5">
    <source>
        <dbReference type="Proteomes" id="UP000824151"/>
    </source>
</evidence>
<feature type="compositionally biased region" description="Low complexity" evidence="1">
    <location>
        <begin position="103"/>
        <end position="116"/>
    </location>
</feature>
<feature type="compositionally biased region" description="Basic and acidic residues" evidence="1">
    <location>
        <begin position="120"/>
        <end position="129"/>
    </location>
</feature>
<feature type="region of interest" description="Disordered" evidence="1">
    <location>
        <begin position="54"/>
        <end position="131"/>
    </location>
</feature>
<feature type="compositionally biased region" description="Acidic residues" evidence="1">
    <location>
        <begin position="87"/>
        <end position="102"/>
    </location>
</feature>
<dbReference type="Proteomes" id="UP000824151">
    <property type="component" value="Unassembled WGS sequence"/>
</dbReference>
<evidence type="ECO:0000259" key="3">
    <source>
        <dbReference type="Pfam" id="PF03372"/>
    </source>
</evidence>
<feature type="compositionally biased region" description="Low complexity" evidence="1">
    <location>
        <begin position="411"/>
        <end position="423"/>
    </location>
</feature>
<protein>
    <recommendedName>
        <fullName evidence="3">Endonuclease/exonuclease/phosphatase domain-containing protein</fullName>
    </recommendedName>
</protein>
<proteinExistence type="predicted"/>
<feature type="region of interest" description="Disordered" evidence="1">
    <location>
        <begin position="399"/>
        <end position="428"/>
    </location>
</feature>
<keyword evidence="2" id="KW-0732">Signal</keyword>
<dbReference type="GO" id="GO:0003824">
    <property type="term" value="F:catalytic activity"/>
    <property type="evidence" value="ECO:0007669"/>
    <property type="project" value="InterPro"/>
</dbReference>
<sequence length="485" mass="50442">MPKSRTASAARKQLIVKAATCTSTALVVLLGITAGAAADFTPEGAKTQATALMDPTELPRSGGDSGASDGTFSAGQPQPTTAQSSADDADTEADVAGDDADAEGAGSAPADSPGDPLDVTVEKSSDDIRVGTVRAGMTSSTEEELLEDLGTGVFPPARSLAEAAQLNRPDVLLVTGITSDGDEEIAETLRSKYFEVGQNGQEGLDYPYVYAGPSNSGNESGADLDGDGVVGGPGDSIGYGEHPGQHGMILFSSFPIEEKGVRTFQEFLWEDLPDSAAGSSEYSDLERSVMRLTSAAFWDVPLTVDAGEDSERTVNVVASSLARPQDPADVDADRGDDERRMIADYLAGEAWYLTDDDGDPAPGTGSEFVYMGEPATQYDLPGSANEDLAELLDSQAVQDPEPEAVTEEPLSSRSVGSGGSQSRATRAVDDGMDVRSAFILPGASMDIGDSGVFWPAEGEYGADLVQPGSDQAISDRLVWLDIPRS</sequence>
<evidence type="ECO:0000256" key="1">
    <source>
        <dbReference type="SAM" id="MobiDB-lite"/>
    </source>
</evidence>
<accession>A0A9D1S0N9</accession>
<feature type="compositionally biased region" description="Polar residues" evidence="1">
    <location>
        <begin position="68"/>
        <end position="78"/>
    </location>
</feature>
<evidence type="ECO:0000313" key="4">
    <source>
        <dbReference type="EMBL" id="HIW98705.1"/>
    </source>
</evidence>
<reference evidence="4" key="1">
    <citation type="journal article" date="2021" name="PeerJ">
        <title>Extensive microbial diversity within the chicken gut microbiome revealed by metagenomics and culture.</title>
        <authorList>
            <person name="Gilroy R."/>
            <person name="Ravi A."/>
            <person name="Getino M."/>
            <person name="Pursley I."/>
            <person name="Horton D.L."/>
            <person name="Alikhan N.F."/>
            <person name="Baker D."/>
            <person name="Gharbi K."/>
            <person name="Hall N."/>
            <person name="Watson M."/>
            <person name="Adriaenssens E.M."/>
            <person name="Foster-Nyarko E."/>
            <person name="Jarju S."/>
            <person name="Secka A."/>
            <person name="Antonio M."/>
            <person name="Oren A."/>
            <person name="Chaudhuri R.R."/>
            <person name="La Ragione R."/>
            <person name="Hildebrand F."/>
            <person name="Pallen M.J."/>
        </authorList>
    </citation>
    <scope>NUCLEOTIDE SEQUENCE</scope>
    <source>
        <strain evidence="4">ChiHejej3B27-3195</strain>
    </source>
</reference>